<dbReference type="RefSeq" id="WP_129218894.1">
    <property type="nucleotide sequence ID" value="NZ_QYBC01000006.1"/>
</dbReference>
<protein>
    <submittedName>
        <fullName evidence="2">Uncharacterized protein</fullName>
    </submittedName>
</protein>
<keyword evidence="3" id="KW-1185">Reference proteome</keyword>
<reference evidence="2 3" key="1">
    <citation type="submission" date="2018-09" db="EMBL/GenBank/DDBJ databases">
        <authorList>
            <person name="Grouzdev D.S."/>
            <person name="Krutkina M.S."/>
        </authorList>
    </citation>
    <scope>NUCLEOTIDE SEQUENCE [LARGE SCALE GENOMIC DNA]</scope>
    <source>
        <strain evidence="2 3">RmlP001</strain>
    </source>
</reference>
<name>A0A4Q2RGS7_9HYPH</name>
<keyword evidence="1" id="KW-0175">Coiled coil</keyword>
<accession>A0A4Q2RGS7</accession>
<evidence type="ECO:0000256" key="1">
    <source>
        <dbReference type="SAM" id="Coils"/>
    </source>
</evidence>
<feature type="coiled-coil region" evidence="1">
    <location>
        <begin position="1758"/>
        <end position="1785"/>
    </location>
</feature>
<gene>
    <name evidence="2" type="ORF">D3272_09410</name>
</gene>
<evidence type="ECO:0000313" key="2">
    <source>
        <dbReference type="EMBL" id="RYB05784.1"/>
    </source>
</evidence>
<dbReference type="EMBL" id="QYBC01000006">
    <property type="protein sequence ID" value="RYB05784.1"/>
    <property type="molecule type" value="Genomic_DNA"/>
</dbReference>
<dbReference type="InterPro" id="IPR006311">
    <property type="entry name" value="TAT_signal"/>
</dbReference>
<organism evidence="2 3">
    <name type="scientific">Lichenibacterium ramalinae</name>
    <dbReference type="NCBI Taxonomy" id="2316527"/>
    <lineage>
        <taxon>Bacteria</taxon>
        <taxon>Pseudomonadati</taxon>
        <taxon>Pseudomonadota</taxon>
        <taxon>Alphaproteobacteria</taxon>
        <taxon>Hyphomicrobiales</taxon>
        <taxon>Lichenihabitantaceae</taxon>
        <taxon>Lichenibacterium</taxon>
    </lineage>
</organism>
<comment type="caution">
    <text evidence="2">The sequence shown here is derived from an EMBL/GenBank/DDBJ whole genome shotgun (WGS) entry which is preliminary data.</text>
</comment>
<dbReference type="PROSITE" id="PS51318">
    <property type="entry name" value="TAT"/>
    <property type="match status" value="1"/>
</dbReference>
<dbReference type="Proteomes" id="UP000289411">
    <property type="component" value="Unassembled WGS sequence"/>
</dbReference>
<dbReference type="OrthoDB" id="516973at2"/>
<reference evidence="2 3" key="2">
    <citation type="submission" date="2019-02" db="EMBL/GenBank/DDBJ databases">
        <title>'Lichenibacterium ramalinii' gen. nov. sp. nov., 'Lichenibacterium minor' gen. nov. sp. nov.</title>
        <authorList>
            <person name="Pankratov T."/>
        </authorList>
    </citation>
    <scope>NUCLEOTIDE SEQUENCE [LARGE SCALE GENOMIC DNA]</scope>
    <source>
        <strain evidence="2 3">RmlP001</strain>
    </source>
</reference>
<evidence type="ECO:0000313" key="3">
    <source>
        <dbReference type="Proteomes" id="UP000289411"/>
    </source>
</evidence>
<proteinExistence type="predicted"/>
<sequence length="2271" mass="242701">MRKRSFGTGDSRSTLGTALTRRTFVAGAATLGVGAELPLPALAAPVPANFVKSGGDYALRRGTAKLWGIDGRLFDVSRGGRIAVDANGQRLVVKGLVAGTNIGVQLAISITGDNLAFSSFGGPKQTVSIADWSGSVHGVGIEFRLTNNGGAIIRLGRPGDAFKATLTAPFAFQVEAAFSYAGTDSGKGRAANLAFEAMRDDADLDLEVEKLLKGARPISRLKLDRVELKEPEEGWKLGSIGGRILRLFFPQGAGSVVLDHVSSSSTRWVLRWRGASAGRDGARIRYGDEAYGRDIHVAGTELLQVLNGAVRSRGLKVERGARPFYVEAERFAAAIRLRQDCYYADFHGQRQIDLPVELFVLHARGRGSTRFEADFRSVQWSANGPEVGEPGLNRSSPIWSAEGTTGVEASLTIGVCGQAASPNRIHLGEDDAVSVWLHRQGASGIRVDSPVLRLRRSADALDLGLMFYNFRLEIGDTSQLVAVAGAQRGIRFNPQHLEEECFSPPLATGVVAWVKSLWSTTALTPFTRRPFGSSGNSMWFPGGPPTLIARTQVAGASRVVFQPEAPRTFQLEADALTDWNGLKLVVSPRAINERPVEEQLALVGIKRETEQQAGTVRAQARDLVAKSLVQPFSDETSLELVTGLYFAPDATARFRTSTGSESPPALWTAELDVAPMPDVFAKDAPKETTAKSAVVRAIWANGLEPGFLFGGTCPIPPPFPASTTRQDRIEIALQSSAFGLVGLRAITVQGVDVPNSRVRRVDDTWKIIDPVGLPAPGSLSNGPLVVQEGVFSPAPFKDFKARLTGFGADLDAEWQAEPVAPYSRPKDADPFFQNAFSVERYLHRTRLGSDVLAQVVYKGFLFPYGFRVALVKITAREPMALREHGAMMPLITGYYLIPKPVVKAYPGIYQPFGGREIPLSSARLLGERTPELDGGQMDPPPGMTLPSLTTATKPPGCSFPEDGEQPPRVFWPMLKTGGRLGFEFSADDQATHRTLPMLFVSNLDANKPGSVREVIRYYNSLDAADRFEDHHGAVTIFAPPKQAAGGTGSENRLGSTSFETDHILLKARPRMLPEDPGGQRADADAPYTFDTFMNGADEPPFYPVMEEASISVPPLDRIMGSPQGLKRVGYNSTYVRHGFDKSSNRAELYLSYLDESLMDVGGNGRLSGGVLRTPTNVSGVTRDNVVLGAKSKGASGGASALTAPGGDPPIGSDAQAPWNFAPIAANQFDPASFFNGAKLLGVVDLASVIEAAGIDTQPLLKEVYDYALGDGAALAALRTAATNVAALIDGAIEEADINLKRIFAGAPGAPAPCDVSVKRFYPELHKQLTDFAKALKEDQTGKDPIVWATGLVGQWRSVKAAVDAVIANPSPEPLRAGMAELRAYVDELQSLLGTKLHDALRDASKKLIDVAVDKLAGAISSACFDQSGALKSPWFFEALTGVPPLATDTTATLLPRVKAILQSPGAAAPEVTQSVLGMALTVPLRKVLASVQSIVDSATELEGAAIEAAARAVATLLRDIAEAMVELDILIAAARQNATAACFATGGVFHLEDLCRLALELVPSSIDMAATFTAIRKAWPDLDIPGLPNSPAAAAARQASARLRTAVTGVETAFATFDTVRGSIAALKLDDICRGQPQQIATLISRVSTARESLAPALQSCVDAMRNLVTNYAALPQGELADALAAIAEVRRRLVLTAADLTWARVVTLGQRLAWLDTVPVVGTRVATLKAEVIAAAADLRKQADDAVNATLADLIATAKASQRLAEAERRLLNLASDFSSLTTELVDDVAKVRDDLIAGVANPLIALNQTALDLANKAIGVFDGAPDLVKQFTQKVYKRLVAARDLIKADLDVLQNLATAGGTPDFDKLMARWRAGQFGLAEAVNLILNFFNAIMTGQIGGIFDLAAVRQAAEEAIRQLIPTKVNLTYEWTGGLKKDSIFEPLGDKKLKLCTSVVVDLLDPSDRKVAVTGSVDQFALNLFESPLLVTIEFGETKFTFSGGVPKFDTKITKVTPGPGLMFLDKLSCLLGDDDGNKIYCEPVGALEGLKVGYRYSKELIELGGVQITNFGFDASLSLFFDRREAIAKFAVASREAPCGLIVAPAYYGAGFVSLTTTAGSVVAFEIQLEFGAARALQFGPLKGHASVSAGIYLMHATTPEGGKTRLEGFVHAIGEGHIACFGISVNFEVKVVHDEVGNVTGAATYRFSFRVGFVKVGYGVTATYAFDKNHGARSFNSPSRPRLLTAGACPPLPDKTREWLCYRDNFVADWPGL</sequence>